<feature type="region of interest" description="Disordered" evidence="1">
    <location>
        <begin position="1"/>
        <end position="23"/>
    </location>
</feature>
<evidence type="ECO:0000256" key="1">
    <source>
        <dbReference type="SAM" id="MobiDB-lite"/>
    </source>
</evidence>
<feature type="region of interest" description="Disordered" evidence="1">
    <location>
        <begin position="76"/>
        <end position="107"/>
    </location>
</feature>
<dbReference type="AlphaFoldDB" id="A0AAE1PID7"/>
<feature type="compositionally biased region" description="Low complexity" evidence="1">
    <location>
        <begin position="76"/>
        <end position="90"/>
    </location>
</feature>
<dbReference type="EMBL" id="JAWZYT010001836">
    <property type="protein sequence ID" value="KAK4308851.1"/>
    <property type="molecule type" value="Genomic_DNA"/>
</dbReference>
<proteinExistence type="predicted"/>
<gene>
    <name evidence="2" type="ORF">Pmani_019465</name>
</gene>
<evidence type="ECO:0000313" key="3">
    <source>
        <dbReference type="Proteomes" id="UP001292094"/>
    </source>
</evidence>
<protein>
    <submittedName>
        <fullName evidence="2">Uncharacterized protein</fullName>
    </submittedName>
</protein>
<dbReference type="Proteomes" id="UP001292094">
    <property type="component" value="Unassembled WGS sequence"/>
</dbReference>
<feature type="compositionally biased region" description="Polar residues" evidence="1">
    <location>
        <begin position="12"/>
        <end position="23"/>
    </location>
</feature>
<name>A0AAE1PID7_9EUCA</name>
<comment type="caution">
    <text evidence="2">The sequence shown here is derived from an EMBL/GenBank/DDBJ whole genome shotgun (WGS) entry which is preliminary data.</text>
</comment>
<keyword evidence="3" id="KW-1185">Reference proteome</keyword>
<sequence>MKVTGRRWADDTSVQATRARDVSNQGEKTYKTVTVWLASQSLPPNAISITPTFLHHFTPPQPYSVTSYHYITTSPTTISTSPSLQLRPTQQHPPTPPPQTKLVSTSQQPTTSHLKYCWGKIRWCGRIPVLIDPRLADNH</sequence>
<organism evidence="2 3">
    <name type="scientific">Petrolisthes manimaculis</name>
    <dbReference type="NCBI Taxonomy" id="1843537"/>
    <lineage>
        <taxon>Eukaryota</taxon>
        <taxon>Metazoa</taxon>
        <taxon>Ecdysozoa</taxon>
        <taxon>Arthropoda</taxon>
        <taxon>Crustacea</taxon>
        <taxon>Multicrustacea</taxon>
        <taxon>Malacostraca</taxon>
        <taxon>Eumalacostraca</taxon>
        <taxon>Eucarida</taxon>
        <taxon>Decapoda</taxon>
        <taxon>Pleocyemata</taxon>
        <taxon>Anomura</taxon>
        <taxon>Galatheoidea</taxon>
        <taxon>Porcellanidae</taxon>
        <taxon>Petrolisthes</taxon>
    </lineage>
</organism>
<reference evidence="2" key="1">
    <citation type="submission" date="2023-11" db="EMBL/GenBank/DDBJ databases">
        <title>Genome assemblies of two species of porcelain crab, Petrolisthes cinctipes and Petrolisthes manimaculis (Anomura: Porcellanidae).</title>
        <authorList>
            <person name="Angst P."/>
        </authorList>
    </citation>
    <scope>NUCLEOTIDE SEQUENCE</scope>
    <source>
        <strain evidence="2">PB745_02</strain>
        <tissue evidence="2">Gill</tissue>
    </source>
</reference>
<evidence type="ECO:0000313" key="2">
    <source>
        <dbReference type="EMBL" id="KAK4308851.1"/>
    </source>
</evidence>
<accession>A0AAE1PID7</accession>